<evidence type="ECO:0000313" key="2">
    <source>
        <dbReference type="Proteomes" id="UP000606786"/>
    </source>
</evidence>
<accession>A0A811UED0</accession>
<comment type="caution">
    <text evidence="1">The sequence shown here is derived from an EMBL/GenBank/DDBJ whole genome shotgun (WGS) entry which is preliminary data.</text>
</comment>
<dbReference type="AlphaFoldDB" id="A0A811UED0"/>
<proteinExistence type="predicted"/>
<keyword evidence="2" id="KW-1185">Reference proteome</keyword>
<protein>
    <submittedName>
        <fullName evidence="1">(Mediterranean fruit fly) hypothetical protein</fullName>
    </submittedName>
</protein>
<sequence>MSSPPELLKANVLEIFEERKSLFIQCFAWIAQSSKSSLSSATAIEVGRIPLTPRTKRMLKKGLEVALLQASGNRSGFYDRISADITYRHTKTNPQGGALQLSHQRLASP</sequence>
<dbReference type="EMBL" id="CAJHJT010000012">
    <property type="protein sequence ID" value="CAD6996698.1"/>
    <property type="molecule type" value="Genomic_DNA"/>
</dbReference>
<reference evidence="1" key="1">
    <citation type="submission" date="2020-11" db="EMBL/GenBank/DDBJ databases">
        <authorList>
            <person name="Whitehead M."/>
        </authorList>
    </citation>
    <scope>NUCLEOTIDE SEQUENCE</scope>
    <source>
        <strain evidence="1">EGII</strain>
    </source>
</reference>
<evidence type="ECO:0000313" key="1">
    <source>
        <dbReference type="EMBL" id="CAD6996698.1"/>
    </source>
</evidence>
<name>A0A811UED0_CERCA</name>
<dbReference type="Proteomes" id="UP000606786">
    <property type="component" value="Unassembled WGS sequence"/>
</dbReference>
<gene>
    <name evidence="1" type="ORF">CCAP1982_LOCUS5382</name>
</gene>
<organism evidence="1 2">
    <name type="scientific">Ceratitis capitata</name>
    <name type="common">Mediterranean fruit fly</name>
    <name type="synonym">Tephritis capitata</name>
    <dbReference type="NCBI Taxonomy" id="7213"/>
    <lineage>
        <taxon>Eukaryota</taxon>
        <taxon>Metazoa</taxon>
        <taxon>Ecdysozoa</taxon>
        <taxon>Arthropoda</taxon>
        <taxon>Hexapoda</taxon>
        <taxon>Insecta</taxon>
        <taxon>Pterygota</taxon>
        <taxon>Neoptera</taxon>
        <taxon>Endopterygota</taxon>
        <taxon>Diptera</taxon>
        <taxon>Brachycera</taxon>
        <taxon>Muscomorpha</taxon>
        <taxon>Tephritoidea</taxon>
        <taxon>Tephritidae</taxon>
        <taxon>Ceratitis</taxon>
        <taxon>Ceratitis</taxon>
    </lineage>
</organism>